<organism evidence="2 3">
    <name type="scientific">Albula glossodonta</name>
    <name type="common">roundjaw bonefish</name>
    <dbReference type="NCBI Taxonomy" id="121402"/>
    <lineage>
        <taxon>Eukaryota</taxon>
        <taxon>Metazoa</taxon>
        <taxon>Chordata</taxon>
        <taxon>Craniata</taxon>
        <taxon>Vertebrata</taxon>
        <taxon>Euteleostomi</taxon>
        <taxon>Actinopterygii</taxon>
        <taxon>Neopterygii</taxon>
        <taxon>Teleostei</taxon>
        <taxon>Albuliformes</taxon>
        <taxon>Albulidae</taxon>
        <taxon>Albula</taxon>
    </lineage>
</organism>
<evidence type="ECO:0000313" key="3">
    <source>
        <dbReference type="Proteomes" id="UP000824540"/>
    </source>
</evidence>
<protein>
    <recommendedName>
        <fullName evidence="1">Transferrin-like domain-containing protein</fullName>
    </recommendedName>
</protein>
<dbReference type="EMBL" id="JAFBMS010000023">
    <property type="protein sequence ID" value="KAG9343550.1"/>
    <property type="molecule type" value="Genomic_DNA"/>
</dbReference>
<dbReference type="Proteomes" id="UP000824540">
    <property type="component" value="Unassembled WGS sequence"/>
</dbReference>
<name>A0A8T2NW82_9TELE</name>
<feature type="domain" description="Transferrin-like" evidence="1">
    <location>
        <begin position="37"/>
        <end position="92"/>
    </location>
</feature>
<dbReference type="SUPFAM" id="SSF53850">
    <property type="entry name" value="Periplasmic binding protein-like II"/>
    <property type="match status" value="1"/>
</dbReference>
<sequence>MEAFGRFVLDVACSNASRRKSQCEKFLPDLGLFERNKRTAFGNATQGFSLFSSAAYGRKDVMFSDETKTLLRVMGSYTSWLGPSYTTMLQAFECEEEYEKNKSEESKREQ</sequence>
<dbReference type="Pfam" id="PF00405">
    <property type="entry name" value="Transferrin"/>
    <property type="match status" value="1"/>
</dbReference>
<dbReference type="Gene3D" id="3.40.190.10">
    <property type="entry name" value="Periplasmic binding protein-like II"/>
    <property type="match status" value="1"/>
</dbReference>
<evidence type="ECO:0000259" key="1">
    <source>
        <dbReference type="Pfam" id="PF00405"/>
    </source>
</evidence>
<dbReference type="OrthoDB" id="10415420at2759"/>
<dbReference type="AlphaFoldDB" id="A0A8T2NW82"/>
<proteinExistence type="predicted"/>
<comment type="caution">
    <text evidence="2">The sequence shown here is derived from an EMBL/GenBank/DDBJ whole genome shotgun (WGS) entry which is preliminary data.</text>
</comment>
<evidence type="ECO:0000313" key="2">
    <source>
        <dbReference type="EMBL" id="KAG9343550.1"/>
    </source>
</evidence>
<accession>A0A8T2NW82</accession>
<gene>
    <name evidence="2" type="ORF">JZ751_013716</name>
</gene>
<reference evidence="2" key="1">
    <citation type="thesis" date="2021" institute="BYU ScholarsArchive" country="Provo, UT, USA">
        <title>Applications of and Algorithms for Genome Assembly and Genomic Analyses with an Emphasis on Marine Teleosts.</title>
        <authorList>
            <person name="Pickett B.D."/>
        </authorList>
    </citation>
    <scope>NUCLEOTIDE SEQUENCE</scope>
    <source>
        <strain evidence="2">HI-2016</strain>
    </source>
</reference>
<keyword evidence="3" id="KW-1185">Reference proteome</keyword>
<dbReference type="InterPro" id="IPR001156">
    <property type="entry name" value="Transferrin-like_dom"/>
</dbReference>